<proteinExistence type="predicted"/>
<protein>
    <recommendedName>
        <fullName evidence="3">Flagellar basal-body/hook protein C-terminal domain-containing protein</fullName>
    </recommendedName>
</protein>
<gene>
    <name evidence="1" type="ORF">GCM10007414_20580</name>
</gene>
<dbReference type="EMBL" id="BMDY01000011">
    <property type="protein sequence ID" value="GGB07134.1"/>
    <property type="molecule type" value="Genomic_DNA"/>
</dbReference>
<organism evidence="1 2">
    <name type="scientific">Agarivorans gilvus</name>
    <dbReference type="NCBI Taxonomy" id="680279"/>
    <lineage>
        <taxon>Bacteria</taxon>
        <taxon>Pseudomonadati</taxon>
        <taxon>Pseudomonadota</taxon>
        <taxon>Gammaproteobacteria</taxon>
        <taxon>Alteromonadales</taxon>
        <taxon>Alteromonadaceae</taxon>
        <taxon>Agarivorans</taxon>
    </lineage>
</organism>
<comment type="caution">
    <text evidence="1">The sequence shown here is derived from an EMBL/GenBank/DDBJ whole genome shotgun (WGS) entry which is preliminary data.</text>
</comment>
<evidence type="ECO:0000313" key="1">
    <source>
        <dbReference type="EMBL" id="GGB07134.1"/>
    </source>
</evidence>
<keyword evidence="2" id="KW-1185">Reference proteome</keyword>
<evidence type="ECO:0008006" key="3">
    <source>
        <dbReference type="Google" id="ProtNLM"/>
    </source>
</evidence>
<sequence length="77" mass="8090">MQVGAASSGFQIIANANQQASQSAQTLAEVASKREPQQNQVVNAMVSLNQAELYAKAGVKVINTESKMLGTLLDVKA</sequence>
<accession>A0ABQ1I2Z3</accession>
<name>A0ABQ1I2Z3_9ALTE</name>
<reference evidence="2" key="1">
    <citation type="journal article" date="2019" name="Int. J. Syst. Evol. Microbiol.">
        <title>The Global Catalogue of Microorganisms (GCM) 10K type strain sequencing project: providing services to taxonomists for standard genome sequencing and annotation.</title>
        <authorList>
            <consortium name="The Broad Institute Genomics Platform"/>
            <consortium name="The Broad Institute Genome Sequencing Center for Infectious Disease"/>
            <person name="Wu L."/>
            <person name="Ma J."/>
        </authorList>
    </citation>
    <scope>NUCLEOTIDE SEQUENCE [LARGE SCALE GENOMIC DNA]</scope>
    <source>
        <strain evidence="2">CGMCC 1.10131</strain>
    </source>
</reference>
<evidence type="ECO:0000313" key="2">
    <source>
        <dbReference type="Proteomes" id="UP000651977"/>
    </source>
</evidence>
<dbReference type="Proteomes" id="UP000651977">
    <property type="component" value="Unassembled WGS sequence"/>
</dbReference>
<dbReference type="RefSeq" id="WP_055732990.1">
    <property type="nucleotide sequence ID" value="NZ_BMDY01000011.1"/>
</dbReference>